<comment type="caution">
    <text evidence="2">The sequence shown here is derived from an EMBL/GenBank/DDBJ whole genome shotgun (WGS) entry which is preliminary data.</text>
</comment>
<dbReference type="EMBL" id="LVYD01000063">
    <property type="protein sequence ID" value="OQP60431.1"/>
    <property type="molecule type" value="Genomic_DNA"/>
</dbReference>
<keyword evidence="1" id="KW-0732">Signal</keyword>
<gene>
    <name evidence="2" type="ORF">A3860_33445</name>
</gene>
<proteinExistence type="predicted"/>
<evidence type="ECO:0000313" key="2">
    <source>
        <dbReference type="EMBL" id="OQP60431.1"/>
    </source>
</evidence>
<dbReference type="Proteomes" id="UP000192796">
    <property type="component" value="Unassembled WGS sequence"/>
</dbReference>
<dbReference type="AlphaFoldDB" id="A0A1V9FQ83"/>
<dbReference type="RefSeq" id="WP_081153104.1">
    <property type="nucleotide sequence ID" value="NZ_LVYD01000063.1"/>
</dbReference>
<feature type="chain" id="PRO_5013206901" description="Ig-like domain-containing protein" evidence="1">
    <location>
        <begin position="25"/>
        <end position="925"/>
    </location>
</feature>
<evidence type="ECO:0000313" key="3">
    <source>
        <dbReference type="Proteomes" id="UP000192796"/>
    </source>
</evidence>
<feature type="signal peptide" evidence="1">
    <location>
        <begin position="1"/>
        <end position="24"/>
    </location>
</feature>
<keyword evidence="3" id="KW-1185">Reference proteome</keyword>
<dbReference type="Gene3D" id="2.60.40.10">
    <property type="entry name" value="Immunoglobulins"/>
    <property type="match status" value="2"/>
</dbReference>
<organism evidence="2 3">
    <name type="scientific">Niastella vici</name>
    <dbReference type="NCBI Taxonomy" id="1703345"/>
    <lineage>
        <taxon>Bacteria</taxon>
        <taxon>Pseudomonadati</taxon>
        <taxon>Bacteroidota</taxon>
        <taxon>Chitinophagia</taxon>
        <taxon>Chitinophagales</taxon>
        <taxon>Chitinophagaceae</taxon>
        <taxon>Niastella</taxon>
    </lineage>
</organism>
<dbReference type="STRING" id="1703345.A3860_33445"/>
<sequence>MRRTLNHAILCMLLIIVTMQKAKAQCPAATPLTINSINITESRCAATGKATVSVSGGSSPYVFSIIAGPALSLPQSSNILQSLAPGSYTVLVTDSCNTSVTGNFTVTGTYTVPSLDVTTQSPSCSSSSDGSITFYVTDGHGPFIDSLVSPSPVIAGLSAGNNVFTNLPAGDYTCKVIDSCGNFQTRVVTLSAGTSSVAIGGAGLQYLGCDSFACNVRSFITGFKPPYTVSLTGPDGTVTTNTVNTPDIFGDITSQFTLKYHHIPGDNKTMAVRVTNNCGVTGSAVIDLDLQGFDMVANSAVLPGCGGQFAYTFDQYNDNSQFPSSKHCSTITYTLVSPTGAILATQTNNSTFSGFPPAAGYKVIRQDCCQKDSLQFDWAGGAAFHITNAFPMIYASCKEGTTGLQMDFNFNSRQGYIVVASGPSSMTTVDGTVHPLTYPDTIKNVTFNGVLLDYFTVGTYKIIAITTCGEKDSVMVTIGPGDLRHSSFSASLVKGCTNASKILLFASTNTYWSSAFPDGTITVNSIYNKGANSSSFSDEVTNLSPGTYYAAYHYSTAYNPTILNDMSGWGCDVVTDTIVVPVYTQPLFNPAAAVALCGATRQVALLPDSTRGILPFQFQIINGLNATPMQSSPVFTGLPSGTYTFLMADACANSYSRSITIDTLVVPNVVTTGSTCIGGAAVLSLPSSPFFSYSWQRPGGNISTGNTLVLNPVSILDTGKYIISVTSTIGGCTSTTSKSLTLSVCSTLAETLLHFSGHRKSGTVQLYWQTTNEENMSYYLVERSTDGIVFTPEQRVTATENSMNNYTATDMHVPSGTVYYRLQMVENSGMVRYSPIILFNNNNEQPFNVYPSLITGNTPVTVTCPVTNHTSYIRIIGVDGRVWRTIPVAAGITQTRIDVTSLATGSYFIVFTGNNNLVSISVWKE</sequence>
<evidence type="ECO:0000256" key="1">
    <source>
        <dbReference type="SAM" id="SignalP"/>
    </source>
</evidence>
<dbReference type="OrthoDB" id="601690at2"/>
<protein>
    <recommendedName>
        <fullName evidence="4">Ig-like domain-containing protein</fullName>
    </recommendedName>
</protein>
<evidence type="ECO:0008006" key="4">
    <source>
        <dbReference type="Google" id="ProtNLM"/>
    </source>
</evidence>
<name>A0A1V9FQ83_9BACT</name>
<dbReference type="InterPro" id="IPR013783">
    <property type="entry name" value="Ig-like_fold"/>
</dbReference>
<accession>A0A1V9FQ83</accession>
<reference evidence="2 3" key="1">
    <citation type="submission" date="2016-03" db="EMBL/GenBank/DDBJ databases">
        <title>Niastella vici sp. nov., isolated from farmland soil.</title>
        <authorList>
            <person name="Chen L."/>
            <person name="Wang D."/>
            <person name="Yang S."/>
            <person name="Wang G."/>
        </authorList>
    </citation>
    <scope>NUCLEOTIDE SEQUENCE [LARGE SCALE GENOMIC DNA]</scope>
    <source>
        <strain evidence="2 3">DJ57</strain>
    </source>
</reference>